<keyword evidence="4" id="KW-0808">Transferase</keyword>
<dbReference type="AlphaFoldDB" id="A0A9W8GQ06"/>
<dbReference type="InterPro" id="IPR027417">
    <property type="entry name" value="P-loop_NTPase"/>
</dbReference>
<dbReference type="PROSITE" id="PS51219">
    <property type="entry name" value="DPCK"/>
    <property type="match status" value="1"/>
</dbReference>
<dbReference type="SUPFAM" id="SSF52540">
    <property type="entry name" value="P-loop containing nucleoside triphosphate hydrolases"/>
    <property type="match status" value="1"/>
</dbReference>
<evidence type="ECO:0000313" key="4">
    <source>
        <dbReference type="EMBL" id="KAJ2689439.1"/>
    </source>
</evidence>
<keyword evidence="4" id="KW-0418">Kinase</keyword>
<dbReference type="GO" id="GO:0015937">
    <property type="term" value="P:coenzyme A biosynthetic process"/>
    <property type="evidence" value="ECO:0007669"/>
    <property type="project" value="InterPro"/>
</dbReference>
<dbReference type="GO" id="GO:0005737">
    <property type="term" value="C:cytoplasm"/>
    <property type="evidence" value="ECO:0007669"/>
    <property type="project" value="UniProtKB-ARBA"/>
</dbReference>
<reference evidence="4" key="1">
    <citation type="submission" date="2022-07" db="EMBL/GenBank/DDBJ databases">
        <title>Phylogenomic reconstructions and comparative analyses of Kickxellomycotina fungi.</title>
        <authorList>
            <person name="Reynolds N.K."/>
            <person name="Stajich J.E."/>
            <person name="Barry K."/>
            <person name="Grigoriev I.V."/>
            <person name="Crous P."/>
            <person name="Smith M.E."/>
        </authorList>
    </citation>
    <scope>NUCLEOTIDE SEQUENCE</scope>
    <source>
        <strain evidence="4">CBS 109367</strain>
    </source>
</reference>
<dbReference type="HAMAP" id="MF_00376">
    <property type="entry name" value="Dephospho_CoA_kinase"/>
    <property type="match status" value="1"/>
</dbReference>
<keyword evidence="2" id="KW-0547">Nucleotide-binding</keyword>
<dbReference type="Proteomes" id="UP001151516">
    <property type="component" value="Unassembled WGS sequence"/>
</dbReference>
<keyword evidence="5" id="KW-1185">Reference proteome</keyword>
<proteinExistence type="inferred from homology"/>
<gene>
    <name evidence="4" type="primary">CAB5</name>
    <name evidence="4" type="ORF">IWW39_001464</name>
</gene>
<dbReference type="InterPro" id="IPR001977">
    <property type="entry name" value="Depp_CoAkinase"/>
</dbReference>
<evidence type="ECO:0000256" key="1">
    <source>
        <dbReference type="ARBA" id="ARBA00009018"/>
    </source>
</evidence>
<dbReference type="Pfam" id="PF01121">
    <property type="entry name" value="CoaE"/>
    <property type="match status" value="1"/>
</dbReference>
<comment type="caution">
    <text evidence="4">The sequence shown here is derived from an EMBL/GenBank/DDBJ whole genome shotgun (WGS) entry which is preliminary data.</text>
</comment>
<comment type="similarity">
    <text evidence="1">Belongs to the CoaE family.</text>
</comment>
<dbReference type="FunFam" id="3.40.50.300:FF:000485">
    <property type="entry name" value="Dephospho-CoA kinase CAB5"/>
    <property type="match status" value="1"/>
</dbReference>
<evidence type="ECO:0000256" key="3">
    <source>
        <dbReference type="ARBA" id="ARBA00022840"/>
    </source>
</evidence>
<evidence type="ECO:0000313" key="5">
    <source>
        <dbReference type="Proteomes" id="UP001151516"/>
    </source>
</evidence>
<organism evidence="4 5">
    <name type="scientific">Coemansia spiralis</name>
    <dbReference type="NCBI Taxonomy" id="417178"/>
    <lineage>
        <taxon>Eukaryota</taxon>
        <taxon>Fungi</taxon>
        <taxon>Fungi incertae sedis</taxon>
        <taxon>Zoopagomycota</taxon>
        <taxon>Kickxellomycotina</taxon>
        <taxon>Kickxellomycetes</taxon>
        <taxon>Kickxellales</taxon>
        <taxon>Kickxellaceae</taxon>
        <taxon>Coemansia</taxon>
    </lineage>
</organism>
<dbReference type="PANTHER" id="PTHR10695:SF46">
    <property type="entry name" value="BIFUNCTIONAL COENZYME A SYNTHASE-RELATED"/>
    <property type="match status" value="1"/>
</dbReference>
<accession>A0A9W8GQ06</accession>
<dbReference type="Gene3D" id="3.40.50.300">
    <property type="entry name" value="P-loop containing nucleotide triphosphate hydrolases"/>
    <property type="match status" value="1"/>
</dbReference>
<dbReference type="PANTHER" id="PTHR10695">
    <property type="entry name" value="DEPHOSPHO-COA KINASE-RELATED"/>
    <property type="match status" value="1"/>
</dbReference>
<keyword evidence="3" id="KW-0067">ATP-binding</keyword>
<dbReference type="NCBIfam" id="TIGR00152">
    <property type="entry name" value="dephospho-CoA kinase"/>
    <property type="match status" value="1"/>
</dbReference>
<dbReference type="EC" id="2.7.1.24" evidence="4"/>
<name>A0A9W8GQ06_9FUNG</name>
<dbReference type="GO" id="GO:0005524">
    <property type="term" value="F:ATP binding"/>
    <property type="evidence" value="ECO:0007669"/>
    <property type="project" value="UniProtKB-KW"/>
</dbReference>
<protein>
    <submittedName>
        <fullName evidence="4">Dephospho-CoA kinase cab5</fullName>
        <ecNumber evidence="4">2.7.1.24</ecNumber>
    </submittedName>
</protein>
<dbReference type="GO" id="GO:0004140">
    <property type="term" value="F:dephospho-CoA kinase activity"/>
    <property type="evidence" value="ECO:0007669"/>
    <property type="project" value="UniProtKB-EC"/>
</dbReference>
<dbReference type="EMBL" id="JANBTX010000025">
    <property type="protein sequence ID" value="KAJ2689439.1"/>
    <property type="molecule type" value="Genomic_DNA"/>
</dbReference>
<evidence type="ECO:0000256" key="2">
    <source>
        <dbReference type="ARBA" id="ARBA00022741"/>
    </source>
</evidence>
<dbReference type="OrthoDB" id="247245at2759"/>
<sequence>MLIVGLTGGIATGKSTASQVFKARGIPVIDADVIAHQIMEPGEVSYNLILQQFGDDVLHKDSKAIDRGKLGSIVFNDSDKRQALNRCTHPYVRRRILYQLLGCYLRGYPMCVLDVPLLFESGMDKMCGKVAVVSCTGDRQIVRLMDRNGFSKEEAEARIKSQMPIAEKERRATRVLDNNGDLAELERQVDDLVERWTPSMLRTWGALLAPIGVIASLPFARWSTFGLGTLCTCASWVAGSFFIS</sequence>
<dbReference type="CDD" id="cd02022">
    <property type="entry name" value="DPCK"/>
    <property type="match status" value="1"/>
</dbReference>